<dbReference type="InterPro" id="IPR009003">
    <property type="entry name" value="Peptidase_S1_PA"/>
</dbReference>
<name>A0A134BCC4_9PORP</name>
<dbReference type="InterPro" id="IPR043504">
    <property type="entry name" value="Peptidase_S1_PA_chymotrypsin"/>
</dbReference>
<dbReference type="Gene3D" id="2.40.10.10">
    <property type="entry name" value="Trypsin-like serine proteases"/>
    <property type="match status" value="2"/>
</dbReference>
<organism evidence="1 2">
    <name type="scientific">Porphyromonas somerae</name>
    <dbReference type="NCBI Taxonomy" id="322095"/>
    <lineage>
        <taxon>Bacteria</taxon>
        <taxon>Pseudomonadati</taxon>
        <taxon>Bacteroidota</taxon>
        <taxon>Bacteroidia</taxon>
        <taxon>Bacteroidales</taxon>
        <taxon>Porphyromonadaceae</taxon>
        <taxon>Porphyromonas</taxon>
    </lineage>
</organism>
<dbReference type="Proteomes" id="UP000070224">
    <property type="component" value="Unassembled WGS sequence"/>
</dbReference>
<dbReference type="PATRIC" id="fig|322095.3.peg.472"/>
<dbReference type="Pfam" id="PF13365">
    <property type="entry name" value="Trypsin_2"/>
    <property type="match status" value="1"/>
</dbReference>
<dbReference type="EMBL" id="LSDK01000035">
    <property type="protein sequence ID" value="KXB77598.1"/>
    <property type="molecule type" value="Genomic_DNA"/>
</dbReference>
<protein>
    <submittedName>
        <fullName evidence="1">Trypsin</fullName>
    </submittedName>
</protein>
<evidence type="ECO:0000313" key="1">
    <source>
        <dbReference type="EMBL" id="KXB77598.1"/>
    </source>
</evidence>
<accession>A0A134BCC4</accession>
<comment type="caution">
    <text evidence="1">The sequence shown here is derived from an EMBL/GenBank/DDBJ whole genome shotgun (WGS) entry which is preliminary data.</text>
</comment>
<proteinExistence type="predicted"/>
<gene>
    <name evidence="1" type="ORF">HMPREF3185_00480</name>
</gene>
<evidence type="ECO:0000313" key="2">
    <source>
        <dbReference type="Proteomes" id="UP000070224"/>
    </source>
</evidence>
<reference evidence="2" key="1">
    <citation type="submission" date="2016-01" db="EMBL/GenBank/DDBJ databases">
        <authorList>
            <person name="Mitreva M."/>
            <person name="Pepin K.H."/>
            <person name="Mihindukulasuriya K.A."/>
            <person name="Fulton R."/>
            <person name="Fronick C."/>
            <person name="O'Laughlin M."/>
            <person name="Miner T."/>
            <person name="Herter B."/>
            <person name="Rosa B.A."/>
            <person name="Cordes M."/>
            <person name="Tomlinson C."/>
            <person name="Wollam A."/>
            <person name="Palsikar V.B."/>
            <person name="Mardis E.R."/>
            <person name="Wilson R.K."/>
        </authorList>
    </citation>
    <scope>NUCLEOTIDE SEQUENCE [LARGE SCALE GENOMIC DNA]</scope>
    <source>
        <strain evidence="2">KA00683</strain>
    </source>
</reference>
<dbReference type="SUPFAM" id="SSF50494">
    <property type="entry name" value="Trypsin-like serine proteases"/>
    <property type="match status" value="1"/>
</dbReference>
<dbReference type="STRING" id="322095.HMPREF3185_00480"/>
<dbReference type="AlphaFoldDB" id="A0A134BCC4"/>
<sequence length="794" mass="86656">MLLALLPEALWGQYRTARTPRSEQMPLSPVIGAVSAGQMMRSATNALRVAAPTAEELRSATAGDKGFRTYTFAVERSVAEATETLGRMYQDGAGNYVWRAEVQAPQAKNIGLRLSRYALPRGGALFVTAKGRPTKGAFTEQNNETDSLLQIAPIDAETLVLEYEYPEGTRADQLKLPFRLDALFYGFRDFRSAVRAENFAQPGEPFYDHPRASLASLSCAPNAIAYPDAWKQSRSTLLLIVGGTSASTGSLINNTRSDGTPYVLTSAHCLNNLFKLLGDLGAVNRNASTTVFFFGFQSPLREGNVRPTEEQSLSGANLVGYNENTDMCLLRIKGLPRRANGTLGPIPAAYQPYFAGWNINESPQGPFVGIHHPGGSTKRYNLSRDTELRTNDYDLSYEDKHGSVRFISWSDVHWEVNAWAVGATAAGSSGSALFDKDGLIVGALTGGASNCDSPYDDRYWALKRSWVSNTPGAGMIRSLRPWLDPTNSGRKTCDGYDPIAPKVVQRLSAIYPDPVATSAEVVKPNVTHTPRTGVDAVGNELRLPQISGATILGAYAVFKSSEELTAADLPQLRVALQPFTDDYALGGKVVDFASSTLGTYARYDAFGTAQRGSRTLRSDSIELFFPAPDGLKLSLSEGRYLLSCTTSDSRELRLPLLAYDGPADRLRGWAAWTHHWTDGWRRSTELPGGAYWIDLLIETTTLVNPEEKSDLPQDLTGYYHGGALHLEGEELRRTPCEVRIYDLTGQLHMHQKLTQTGGRATVSVTGLVPGLYIAAVRPTSGRISDAHSIYFSHK</sequence>
<keyword evidence="2" id="KW-1185">Reference proteome</keyword>